<dbReference type="PANTHER" id="PTHR11241:SF0">
    <property type="entry name" value="DEOXYURIDINE 5'-TRIPHOSPHATE NUCLEOTIDOHYDROLASE"/>
    <property type="match status" value="1"/>
</dbReference>
<gene>
    <name evidence="8 10" type="primary">dut</name>
    <name evidence="10" type="ORF">H7313_14195</name>
</gene>
<dbReference type="RefSeq" id="WP_185906178.1">
    <property type="nucleotide sequence ID" value="NZ_JACMSE010000014.1"/>
</dbReference>
<comment type="catalytic activity">
    <reaction evidence="7 8">
        <text>dUTP + H2O = dUMP + diphosphate + H(+)</text>
        <dbReference type="Rhea" id="RHEA:10248"/>
        <dbReference type="ChEBI" id="CHEBI:15377"/>
        <dbReference type="ChEBI" id="CHEBI:15378"/>
        <dbReference type="ChEBI" id="CHEBI:33019"/>
        <dbReference type="ChEBI" id="CHEBI:61555"/>
        <dbReference type="ChEBI" id="CHEBI:246422"/>
        <dbReference type="EC" id="3.6.1.23"/>
    </reaction>
</comment>
<keyword evidence="11" id="KW-1185">Reference proteome</keyword>
<keyword evidence="6 8" id="KW-0546">Nucleotide metabolism</keyword>
<dbReference type="GO" id="GO:0000287">
    <property type="term" value="F:magnesium ion binding"/>
    <property type="evidence" value="ECO:0007669"/>
    <property type="project" value="UniProtKB-UniRule"/>
</dbReference>
<name>A0A842JDZ1_9ACTN</name>
<feature type="binding site" evidence="8">
    <location>
        <begin position="82"/>
        <end position="84"/>
    </location>
    <ligand>
        <name>substrate</name>
    </ligand>
</feature>
<dbReference type="GO" id="GO:0004170">
    <property type="term" value="F:dUTP diphosphatase activity"/>
    <property type="evidence" value="ECO:0007669"/>
    <property type="project" value="UniProtKB-UniRule"/>
</dbReference>
<dbReference type="CDD" id="cd07557">
    <property type="entry name" value="trimeric_dUTPase"/>
    <property type="match status" value="1"/>
</dbReference>
<dbReference type="InterPro" id="IPR008181">
    <property type="entry name" value="dUTPase"/>
</dbReference>
<dbReference type="NCBIfam" id="TIGR00576">
    <property type="entry name" value="dut"/>
    <property type="match status" value="1"/>
</dbReference>
<dbReference type="UniPathway" id="UPA00610">
    <property type="reaction ID" value="UER00666"/>
</dbReference>
<dbReference type="InterPro" id="IPR036157">
    <property type="entry name" value="dUTPase-like_sf"/>
</dbReference>
<comment type="cofactor">
    <cofactor evidence="1 8">
        <name>Mg(2+)</name>
        <dbReference type="ChEBI" id="CHEBI:18420"/>
    </cofactor>
</comment>
<evidence type="ECO:0000313" key="10">
    <source>
        <dbReference type="EMBL" id="MBC2890482.1"/>
    </source>
</evidence>
<evidence type="ECO:0000259" key="9">
    <source>
        <dbReference type="Pfam" id="PF00692"/>
    </source>
</evidence>
<comment type="pathway">
    <text evidence="8">Pyrimidine metabolism; dUMP biosynthesis; dUMP from dCTP (dUTP route): step 2/2.</text>
</comment>
<evidence type="ECO:0000256" key="3">
    <source>
        <dbReference type="ARBA" id="ARBA00022723"/>
    </source>
</evidence>
<keyword evidence="3 8" id="KW-0479">Metal-binding</keyword>
<evidence type="ECO:0000256" key="8">
    <source>
        <dbReference type="HAMAP-Rule" id="MF_00116"/>
    </source>
</evidence>
<proteinExistence type="inferred from homology"/>
<dbReference type="Gene3D" id="2.70.40.10">
    <property type="match status" value="1"/>
</dbReference>
<evidence type="ECO:0000256" key="2">
    <source>
        <dbReference type="ARBA" id="ARBA00006581"/>
    </source>
</evidence>
<dbReference type="FunFam" id="2.70.40.10:FF:000008">
    <property type="entry name" value="Deoxyuridine 5'-triphosphate nucleotidohydrolase"/>
    <property type="match status" value="1"/>
</dbReference>
<keyword evidence="5 8" id="KW-0460">Magnesium</keyword>
<dbReference type="PANTHER" id="PTHR11241">
    <property type="entry name" value="DEOXYURIDINE 5'-TRIPHOSPHATE NUCLEOTIDOHYDROLASE"/>
    <property type="match status" value="1"/>
</dbReference>
<dbReference type="InterPro" id="IPR029054">
    <property type="entry name" value="dUTPase-like"/>
</dbReference>
<evidence type="ECO:0000256" key="7">
    <source>
        <dbReference type="ARBA" id="ARBA00047686"/>
    </source>
</evidence>
<dbReference type="AlphaFoldDB" id="A0A842JDZ1"/>
<protein>
    <recommendedName>
        <fullName evidence="8">Deoxyuridine 5'-triphosphate nucleotidohydrolase</fullName>
        <shortName evidence="8">dUTPase</shortName>
        <ecNumber evidence="8">3.6.1.23</ecNumber>
    </recommendedName>
    <alternativeName>
        <fullName evidence="8">dUTP pyrophosphatase</fullName>
    </alternativeName>
</protein>
<feature type="binding site" evidence="8">
    <location>
        <begin position="65"/>
        <end position="67"/>
    </location>
    <ligand>
        <name>substrate</name>
    </ligand>
</feature>
<comment type="caution">
    <text evidence="10">The sequence shown here is derived from an EMBL/GenBank/DDBJ whole genome shotgun (WGS) entry which is preliminary data.</text>
</comment>
<evidence type="ECO:0000313" key="11">
    <source>
        <dbReference type="Proteomes" id="UP000587396"/>
    </source>
</evidence>
<comment type="similarity">
    <text evidence="2 8">Belongs to the dUTPase family.</text>
</comment>
<evidence type="ECO:0000256" key="6">
    <source>
        <dbReference type="ARBA" id="ARBA00023080"/>
    </source>
</evidence>
<dbReference type="GO" id="GO:0046081">
    <property type="term" value="P:dUTP catabolic process"/>
    <property type="evidence" value="ECO:0007669"/>
    <property type="project" value="InterPro"/>
</dbReference>
<organism evidence="10 11">
    <name type="scientific">Gordonibacter massiliensis</name>
    <name type="common">ex Traore et al. 2017</name>
    <dbReference type="NCBI Taxonomy" id="1841863"/>
    <lineage>
        <taxon>Bacteria</taxon>
        <taxon>Bacillati</taxon>
        <taxon>Actinomycetota</taxon>
        <taxon>Coriobacteriia</taxon>
        <taxon>Eggerthellales</taxon>
        <taxon>Eggerthellaceae</taxon>
        <taxon>Gordonibacter</taxon>
    </lineage>
</organism>
<sequence length="148" mass="15600">MEQLRVPIKSLDPDLPIPSCAYAGDAAVDLRSTESTTLQPFERKLVPCGIAVAIPAGYAGFVLPRSGLAAKHGISLVNSPGLIDSNYRGEIKAVLVNLDPHEPFVIERGDRIAQLAIMRVADTTFEPCVDLPETDRGAGGFGSSGVGN</sequence>
<dbReference type="GO" id="GO:0006226">
    <property type="term" value="P:dUMP biosynthetic process"/>
    <property type="evidence" value="ECO:0007669"/>
    <property type="project" value="UniProtKB-UniRule"/>
</dbReference>
<accession>A0A842JDZ1</accession>
<evidence type="ECO:0000256" key="1">
    <source>
        <dbReference type="ARBA" id="ARBA00001946"/>
    </source>
</evidence>
<dbReference type="HAMAP" id="MF_00116">
    <property type="entry name" value="dUTPase_bact"/>
    <property type="match status" value="1"/>
</dbReference>
<evidence type="ECO:0000256" key="5">
    <source>
        <dbReference type="ARBA" id="ARBA00022842"/>
    </source>
</evidence>
<dbReference type="Pfam" id="PF00692">
    <property type="entry name" value="dUTPase"/>
    <property type="match status" value="1"/>
</dbReference>
<feature type="binding site" evidence="8">
    <location>
        <position position="78"/>
    </location>
    <ligand>
        <name>substrate</name>
    </ligand>
</feature>
<reference evidence="10 11" key="1">
    <citation type="submission" date="2020-08" db="EMBL/GenBank/DDBJ databases">
        <authorList>
            <person name="Liu C."/>
            <person name="Sun Q."/>
        </authorList>
    </citation>
    <scope>NUCLEOTIDE SEQUENCE [LARGE SCALE GENOMIC DNA]</scope>
    <source>
        <strain evidence="10 11">N22</strain>
    </source>
</reference>
<comment type="function">
    <text evidence="8">This enzyme is involved in nucleotide metabolism: it produces dUMP, the immediate precursor of thymidine nucleotides and it decreases the intracellular concentration of dUTP so that uracil cannot be incorporated into DNA.</text>
</comment>
<dbReference type="NCBIfam" id="NF001862">
    <property type="entry name" value="PRK00601.1"/>
    <property type="match status" value="1"/>
</dbReference>
<dbReference type="EMBL" id="JACMSE010000014">
    <property type="protein sequence ID" value="MBC2890482.1"/>
    <property type="molecule type" value="Genomic_DNA"/>
</dbReference>
<keyword evidence="4 8" id="KW-0378">Hydrolase</keyword>
<dbReference type="EC" id="3.6.1.23" evidence="8"/>
<dbReference type="Proteomes" id="UP000587396">
    <property type="component" value="Unassembled WGS sequence"/>
</dbReference>
<dbReference type="SUPFAM" id="SSF51283">
    <property type="entry name" value="dUTPase-like"/>
    <property type="match status" value="1"/>
</dbReference>
<comment type="caution">
    <text evidence="8">Lacks conserved residue(s) required for the propagation of feature annotation.</text>
</comment>
<feature type="domain" description="dUTPase-like" evidence="9">
    <location>
        <begin position="16"/>
        <end position="145"/>
    </location>
</feature>
<dbReference type="InterPro" id="IPR033704">
    <property type="entry name" value="dUTPase_trimeric"/>
</dbReference>
<evidence type="ECO:0000256" key="4">
    <source>
        <dbReference type="ARBA" id="ARBA00022801"/>
    </source>
</evidence>